<evidence type="ECO:0000313" key="11">
    <source>
        <dbReference type="EMBL" id="SIS92493.1"/>
    </source>
</evidence>
<feature type="domain" description="Phage shock protein PspC N-terminal" evidence="8">
    <location>
        <begin position="109"/>
        <end position="173"/>
    </location>
</feature>
<dbReference type="EMBL" id="MUGO01000012">
    <property type="protein sequence ID" value="PQA93799.1"/>
    <property type="molecule type" value="Genomic_DNA"/>
</dbReference>
<evidence type="ECO:0000256" key="1">
    <source>
        <dbReference type="ARBA" id="ARBA00004162"/>
    </source>
</evidence>
<reference evidence="10 13" key="1">
    <citation type="submission" date="2016-11" db="EMBL/GenBank/DDBJ databases">
        <title>Whole genomes of Flavobacteriaceae.</title>
        <authorList>
            <person name="Stine C."/>
            <person name="Li C."/>
            <person name="Tadesse D."/>
        </authorList>
    </citation>
    <scope>NUCLEOTIDE SEQUENCE [LARGE SCALE GENOMIC DNA]</scope>
    <source>
        <strain evidence="10 13">DSM 21068</strain>
    </source>
</reference>
<feature type="compositionally biased region" description="Acidic residues" evidence="6">
    <location>
        <begin position="487"/>
        <end position="498"/>
    </location>
</feature>
<reference evidence="12" key="2">
    <citation type="submission" date="2017-01" db="EMBL/GenBank/DDBJ databases">
        <authorList>
            <person name="Varghese N."/>
            <person name="Submissions S."/>
        </authorList>
    </citation>
    <scope>NUCLEOTIDE SEQUENCE [LARGE SCALE GENOMIC DNA]</scope>
    <source>
        <strain evidence="12">DSM 21068</strain>
    </source>
</reference>
<evidence type="ECO:0000313" key="13">
    <source>
        <dbReference type="Proteomes" id="UP000238314"/>
    </source>
</evidence>
<keyword evidence="2" id="KW-1003">Cell membrane</keyword>
<evidence type="ECO:0000313" key="10">
    <source>
        <dbReference type="EMBL" id="PQA93799.1"/>
    </source>
</evidence>
<dbReference type="AlphaFoldDB" id="A0A1N7N254"/>
<dbReference type="InterPro" id="IPR007168">
    <property type="entry name" value="Phageshock_PspC_N"/>
</dbReference>
<dbReference type="PANTHER" id="PTHR33885">
    <property type="entry name" value="PHAGE SHOCK PROTEIN C"/>
    <property type="match status" value="1"/>
</dbReference>
<keyword evidence="4 7" id="KW-1133">Transmembrane helix</keyword>
<dbReference type="GO" id="GO:0005886">
    <property type="term" value="C:plasma membrane"/>
    <property type="evidence" value="ECO:0007669"/>
    <property type="project" value="UniProtKB-SubCell"/>
</dbReference>
<dbReference type="EMBL" id="FTOJ01000006">
    <property type="protein sequence ID" value="SIS92493.1"/>
    <property type="molecule type" value="Genomic_DNA"/>
</dbReference>
<evidence type="ECO:0000256" key="4">
    <source>
        <dbReference type="ARBA" id="ARBA00022989"/>
    </source>
</evidence>
<evidence type="ECO:0000256" key="2">
    <source>
        <dbReference type="ARBA" id="ARBA00022475"/>
    </source>
</evidence>
<evidence type="ECO:0000256" key="3">
    <source>
        <dbReference type="ARBA" id="ARBA00022692"/>
    </source>
</evidence>
<evidence type="ECO:0000256" key="7">
    <source>
        <dbReference type="SAM" id="Phobius"/>
    </source>
</evidence>
<evidence type="ECO:0000259" key="9">
    <source>
        <dbReference type="Pfam" id="PF22571"/>
    </source>
</evidence>
<dbReference type="PANTHER" id="PTHR33885:SF3">
    <property type="entry name" value="PHAGE SHOCK PROTEIN C"/>
    <property type="match status" value="1"/>
</dbReference>
<dbReference type="STRING" id="551459.SAMN05421796_106137"/>
<feature type="region of interest" description="Disordered" evidence="6">
    <location>
        <begin position="89"/>
        <end position="108"/>
    </location>
</feature>
<evidence type="ECO:0000256" key="5">
    <source>
        <dbReference type="ARBA" id="ARBA00023136"/>
    </source>
</evidence>
<feature type="domain" description="PspC-related transmembrane region" evidence="9">
    <location>
        <begin position="226"/>
        <end position="338"/>
    </location>
</feature>
<evidence type="ECO:0000259" key="8">
    <source>
        <dbReference type="Pfam" id="PF04024"/>
    </source>
</evidence>
<feature type="transmembrane region" description="Helical" evidence="7">
    <location>
        <begin position="234"/>
        <end position="259"/>
    </location>
</feature>
<protein>
    <submittedName>
        <fullName evidence="11">Phage shock protein C (PspC) family protein</fullName>
    </submittedName>
</protein>
<dbReference type="Proteomes" id="UP000186246">
    <property type="component" value="Unassembled WGS sequence"/>
</dbReference>
<dbReference type="RefSeq" id="WP_076452017.1">
    <property type="nucleotide sequence ID" value="NZ_FTOJ01000006.1"/>
</dbReference>
<dbReference type="Pfam" id="PF04024">
    <property type="entry name" value="PspC"/>
    <property type="match status" value="1"/>
</dbReference>
<evidence type="ECO:0000256" key="6">
    <source>
        <dbReference type="SAM" id="MobiDB-lite"/>
    </source>
</evidence>
<dbReference type="InterPro" id="IPR054321">
    <property type="entry name" value="PspC-rel_TM"/>
</dbReference>
<feature type="transmembrane region" description="Helical" evidence="7">
    <location>
        <begin position="280"/>
        <end position="302"/>
    </location>
</feature>
<dbReference type="OrthoDB" id="5772680at2"/>
<evidence type="ECO:0000313" key="12">
    <source>
        <dbReference type="Proteomes" id="UP000186246"/>
    </source>
</evidence>
<feature type="transmembrane region" description="Helical" evidence="7">
    <location>
        <begin position="314"/>
        <end position="334"/>
    </location>
</feature>
<organism evidence="11 12">
    <name type="scientific">Chryseobacterium piscicola</name>
    <dbReference type="NCBI Taxonomy" id="551459"/>
    <lineage>
        <taxon>Bacteria</taxon>
        <taxon>Pseudomonadati</taxon>
        <taxon>Bacteroidota</taxon>
        <taxon>Flavobacteriia</taxon>
        <taxon>Flavobacteriales</taxon>
        <taxon>Weeksellaceae</taxon>
        <taxon>Chryseobacterium group</taxon>
        <taxon>Chryseobacterium</taxon>
    </lineage>
</organism>
<keyword evidence="5 7" id="KW-0472">Membrane</keyword>
<dbReference type="InterPro" id="IPR052027">
    <property type="entry name" value="PspC"/>
</dbReference>
<dbReference type="Proteomes" id="UP000238314">
    <property type="component" value="Unassembled WGS sequence"/>
</dbReference>
<proteinExistence type="predicted"/>
<keyword evidence="13" id="KW-1185">Reference proteome</keyword>
<name>A0A1N7N254_9FLAO</name>
<dbReference type="Pfam" id="PF22571">
    <property type="entry name" value="LiaI-LiaF-TM_PspC"/>
    <property type="match status" value="1"/>
</dbReference>
<keyword evidence="3 7" id="KW-0812">Transmembrane</keyword>
<feature type="transmembrane region" description="Helical" evidence="7">
    <location>
        <begin position="140"/>
        <end position="170"/>
    </location>
</feature>
<sequence length="576" mass="65278">MNKTLSIGLAGFSFTIEEHAYIKLSDYLNALRSSLDTDEADEVMHDIEIRMVEIFRDTLGKREVINDTDVEKVIAQIGSPEKIEEQEEAYYSEKNTKNQSTGTSYSDKKQLFRDPERQKIAGVCAGLAHYVGMDITAMRAIWIGVFIIGVFTAVSAPLIIVLYIILWIVLPQAETAADFLKMKGKPMNFDNLKNESNKLVQFANESTQRVGEIYIENKPHIQNAGSGIWNVFRYILGAFFALLAFTMFVGSFVVFAFIGNDSFPPMNHMNYLFDDGNMQYILAAMIVIGCIIPAILFALLSIKLISPKTKLRNIGWVLGGLFFILIGLSAYFGINMAKKDMFWKGHKEDTEEISINTNSDTLYVDIKQITIPQNFKGYEDDIYSDKKSVFEKDWIHVDVTRKANITTPYLIIKKEARGYNLPLNISVPVEVINNKISLPNYIKFPYDHRFRNNEVDYELVIPQNMIVIGLKDNGLNFNGDLNNNGINDDEEDNDDSDGNDNLNENSLKIEKNKITINGSTIEYADGDKDSVIINGKKYPKEKAKQIMDSVKVDIEKIKDLDIKLNANKKEISIQTK</sequence>
<feature type="region of interest" description="Disordered" evidence="6">
    <location>
        <begin position="482"/>
        <end position="504"/>
    </location>
</feature>
<gene>
    <name evidence="10" type="ORF">B0A70_08405</name>
    <name evidence="11" type="ORF">SAMN05421796_106137</name>
</gene>
<reference evidence="11" key="3">
    <citation type="submission" date="2017-01" db="EMBL/GenBank/DDBJ databases">
        <authorList>
            <person name="Mah S.A."/>
            <person name="Swanson W.J."/>
            <person name="Moy G.W."/>
            <person name="Vacquier V.D."/>
        </authorList>
    </citation>
    <scope>NUCLEOTIDE SEQUENCE [LARGE SCALE GENOMIC DNA]</scope>
    <source>
        <strain evidence="11">DSM 21068</strain>
    </source>
</reference>
<comment type="subcellular location">
    <subcellularLocation>
        <location evidence="1">Cell membrane</location>
        <topology evidence="1">Single-pass membrane protein</topology>
    </subcellularLocation>
</comment>
<accession>A0A1N7N254</accession>